<dbReference type="Proteomes" id="UP000604046">
    <property type="component" value="Unassembled WGS sequence"/>
</dbReference>
<feature type="compositionally biased region" description="Basic residues" evidence="1">
    <location>
        <begin position="262"/>
        <end position="272"/>
    </location>
</feature>
<comment type="caution">
    <text evidence="2">The sequence shown here is derived from an EMBL/GenBank/DDBJ whole genome shotgun (WGS) entry which is preliminary data.</text>
</comment>
<name>A0A812LJQ5_9DINO</name>
<accession>A0A812LJQ5</accession>
<feature type="region of interest" description="Disordered" evidence="1">
    <location>
        <begin position="250"/>
        <end position="291"/>
    </location>
</feature>
<reference evidence="2" key="1">
    <citation type="submission" date="2021-02" db="EMBL/GenBank/DDBJ databases">
        <authorList>
            <person name="Dougan E. K."/>
            <person name="Rhodes N."/>
            <person name="Thang M."/>
            <person name="Chan C."/>
        </authorList>
    </citation>
    <scope>NUCLEOTIDE SEQUENCE</scope>
</reference>
<feature type="compositionally biased region" description="Basic and acidic residues" evidence="1">
    <location>
        <begin position="273"/>
        <end position="284"/>
    </location>
</feature>
<protein>
    <submittedName>
        <fullName evidence="2">Uncharacterized protein</fullName>
    </submittedName>
</protein>
<sequence>MSAHGSDQPPVALDSVLQMCHRPPCQDVLTLFSGGAEGVDAEFDDAMARFAPSGQCIHWSYAGHRGFAARSGGRVDVPNKVSAALCDPHLRDAAKQLHQSVPRNWHVLNLFRRNVCQALWAEAMFAITWEDLDARYPLRIGGGTKWAAQVYVNRFQPHGSEPAGSCQLWLYEVNTAVWKKWDCGCQCWNLVEQPPSLSADMKFAGIGTKTPPAHAVQAIRDLFREVCCVQLQDSARQVAANSEVLGVRQKRADDGAAPSKQMVRRWRPKHREARAPAEVEHVETEPGTQSV</sequence>
<evidence type="ECO:0000256" key="1">
    <source>
        <dbReference type="SAM" id="MobiDB-lite"/>
    </source>
</evidence>
<organism evidence="2 3">
    <name type="scientific">Symbiodinium natans</name>
    <dbReference type="NCBI Taxonomy" id="878477"/>
    <lineage>
        <taxon>Eukaryota</taxon>
        <taxon>Sar</taxon>
        <taxon>Alveolata</taxon>
        <taxon>Dinophyceae</taxon>
        <taxon>Suessiales</taxon>
        <taxon>Symbiodiniaceae</taxon>
        <taxon>Symbiodinium</taxon>
    </lineage>
</organism>
<proteinExistence type="predicted"/>
<evidence type="ECO:0000313" key="2">
    <source>
        <dbReference type="EMBL" id="CAE7247775.1"/>
    </source>
</evidence>
<gene>
    <name evidence="2" type="ORF">SNAT2548_LOCUS11931</name>
</gene>
<keyword evidence="3" id="KW-1185">Reference proteome</keyword>
<dbReference type="OrthoDB" id="5117524at2759"/>
<dbReference type="EMBL" id="CAJNDS010001112">
    <property type="protein sequence ID" value="CAE7247775.1"/>
    <property type="molecule type" value="Genomic_DNA"/>
</dbReference>
<evidence type="ECO:0000313" key="3">
    <source>
        <dbReference type="Proteomes" id="UP000604046"/>
    </source>
</evidence>
<dbReference type="AlphaFoldDB" id="A0A812LJQ5"/>